<dbReference type="Gene3D" id="3.40.47.10">
    <property type="match status" value="3"/>
</dbReference>
<dbReference type="SMART" id="SM00827">
    <property type="entry name" value="PKS_AT"/>
    <property type="match status" value="1"/>
</dbReference>
<accession>A0ABY8W4X7</accession>
<comment type="caution">
    <text evidence="5">Lacks conserved residue(s) required for the propagation of feature annotation.</text>
</comment>
<dbReference type="InterPro" id="IPR014043">
    <property type="entry name" value="Acyl_transferase_dom"/>
</dbReference>
<keyword evidence="3" id="KW-0808">Transferase</keyword>
<dbReference type="Gene3D" id="1.10.1200.10">
    <property type="entry name" value="ACP-like"/>
    <property type="match status" value="2"/>
</dbReference>
<dbReference type="PROSITE" id="PS00606">
    <property type="entry name" value="KS3_1"/>
    <property type="match status" value="2"/>
</dbReference>
<dbReference type="InterPro" id="IPR049551">
    <property type="entry name" value="PKS_DH_C"/>
</dbReference>
<dbReference type="SUPFAM" id="SSF52151">
    <property type="entry name" value="FabD/lysophospholipase-like"/>
    <property type="match status" value="1"/>
</dbReference>
<evidence type="ECO:0000256" key="3">
    <source>
        <dbReference type="ARBA" id="ARBA00022679"/>
    </source>
</evidence>
<evidence type="ECO:0000256" key="1">
    <source>
        <dbReference type="ARBA" id="ARBA00022450"/>
    </source>
</evidence>
<dbReference type="InterPro" id="IPR016036">
    <property type="entry name" value="Malonyl_transacylase_ACP-bd"/>
</dbReference>
<dbReference type="SUPFAM" id="SSF51735">
    <property type="entry name" value="NAD(P)-binding Rossmann-fold domains"/>
    <property type="match status" value="2"/>
</dbReference>
<dbReference type="Gene3D" id="3.40.50.720">
    <property type="entry name" value="NAD(P)-binding Rossmann-like Domain"/>
    <property type="match status" value="1"/>
</dbReference>
<feature type="region of interest" description="C-terminal hotdog fold" evidence="5">
    <location>
        <begin position="2478"/>
        <end position="2611"/>
    </location>
</feature>
<dbReference type="InterPro" id="IPR018201">
    <property type="entry name" value="Ketoacyl_synth_AS"/>
</dbReference>
<feature type="domain" description="Ketosynthase family 3 (KS3)" evidence="7">
    <location>
        <begin position="5"/>
        <end position="469"/>
    </location>
</feature>
<dbReference type="CDD" id="cd00833">
    <property type="entry name" value="PKS"/>
    <property type="match status" value="1"/>
</dbReference>
<dbReference type="PANTHER" id="PTHR43775:SF51">
    <property type="entry name" value="INACTIVE PHENOLPHTHIOCEROL SYNTHESIS POLYKETIDE SYNTHASE TYPE I PKS1-RELATED"/>
    <property type="match status" value="1"/>
</dbReference>
<dbReference type="EMBL" id="CP126980">
    <property type="protein sequence ID" value="WIM92904.1"/>
    <property type="molecule type" value="Genomic_DNA"/>
</dbReference>
<reference evidence="9 10" key="1">
    <citation type="submission" date="2023-06" db="EMBL/GenBank/DDBJ databases">
        <authorList>
            <person name="Yushchuk O."/>
            <person name="Binda E."/>
            <person name="Ruckert-Reed C."/>
            <person name="Fedorenko V."/>
            <person name="Kalinowski J."/>
            <person name="Marinelli F."/>
        </authorList>
    </citation>
    <scope>NUCLEOTIDE SEQUENCE [LARGE SCALE GENOMIC DNA]</scope>
    <source>
        <strain evidence="9 10">NRRL 3884</strain>
    </source>
</reference>
<keyword evidence="2" id="KW-0597">Phosphoprotein</keyword>
<dbReference type="Pfam" id="PF16197">
    <property type="entry name" value="KAsynt_C_assoc"/>
    <property type="match status" value="1"/>
</dbReference>
<dbReference type="InterPro" id="IPR014031">
    <property type="entry name" value="Ketoacyl_synth_C"/>
</dbReference>
<dbReference type="PROSITE" id="PS50075">
    <property type="entry name" value="CARRIER"/>
    <property type="match status" value="2"/>
</dbReference>
<evidence type="ECO:0000256" key="2">
    <source>
        <dbReference type="ARBA" id="ARBA00022553"/>
    </source>
</evidence>
<dbReference type="InterPro" id="IPR020841">
    <property type="entry name" value="PKS_Beta-ketoAc_synthase_dom"/>
</dbReference>
<keyword evidence="1" id="KW-0596">Phosphopantetheine</keyword>
<dbReference type="Pfam" id="PF08659">
    <property type="entry name" value="KR"/>
    <property type="match status" value="1"/>
</dbReference>
<dbReference type="SUPFAM" id="SSF53901">
    <property type="entry name" value="Thiolase-like"/>
    <property type="match status" value="2"/>
</dbReference>
<feature type="region of interest" description="N-terminal hotdog fold" evidence="5">
    <location>
        <begin position="2331"/>
        <end position="2463"/>
    </location>
</feature>
<organism evidence="9 10">
    <name type="scientific">Actinoplanes oblitus</name>
    <dbReference type="NCBI Taxonomy" id="3040509"/>
    <lineage>
        <taxon>Bacteria</taxon>
        <taxon>Bacillati</taxon>
        <taxon>Actinomycetota</taxon>
        <taxon>Actinomycetes</taxon>
        <taxon>Micromonosporales</taxon>
        <taxon>Micromonosporaceae</taxon>
        <taxon>Actinoplanes</taxon>
    </lineage>
</organism>
<dbReference type="InterPro" id="IPR049552">
    <property type="entry name" value="PKS_DH_N"/>
</dbReference>
<evidence type="ECO:0000256" key="4">
    <source>
        <dbReference type="ARBA" id="ARBA00023315"/>
    </source>
</evidence>
<dbReference type="SMART" id="SM00825">
    <property type="entry name" value="PKS_KS"/>
    <property type="match status" value="1"/>
</dbReference>
<dbReference type="InterPro" id="IPR009081">
    <property type="entry name" value="PP-bd_ACP"/>
</dbReference>
<dbReference type="Pfam" id="PF02801">
    <property type="entry name" value="Ketoacyl-synt_C"/>
    <property type="match status" value="2"/>
</dbReference>
<dbReference type="InterPro" id="IPR050091">
    <property type="entry name" value="PKS_NRPS_Biosynth_Enz"/>
</dbReference>
<dbReference type="InterPro" id="IPR036291">
    <property type="entry name" value="NAD(P)-bd_dom_sf"/>
</dbReference>
<dbReference type="Pfam" id="PF14765">
    <property type="entry name" value="PS-DH"/>
    <property type="match status" value="1"/>
</dbReference>
<dbReference type="InterPro" id="IPR013968">
    <property type="entry name" value="PKS_KR"/>
</dbReference>
<sequence>MSTTPPPVAVVGIGAIMPDAPDATAFWRNLTTGRYSISDVPPERWNPDLYYDPDPRAPDRTYSRIGGWVRDYDWNPLAWRLPVPPAVGAQMDEGQRWSVAAARAALLDAGWPDWRVDPDRTAVIIGNALGGDKHYRTLLRVQYAEVEQALRAAPSFAALPPAARDRLLAEVREPLLAGLPEITEDTMPGELTNIIAGRVANLFDLRGPNFTTDAACASGLAAMSAALHALQSGEADAVVTGGVDRNMNVGAFVKFCKIGALSATGTRPFDAGADGFVMGEGAALFVLRRLADAERDGDRIYAVLLGVGGASDGRGKGITAPNPVGQRLAVERAWQVAGIDPALATCVEAHGTSTRVGDATELASLTDVFGKAGAAPGSIALGSVKSNIGHLKAAAGAAGMVKAVLSLHEKVLPPSLHFAVPNPNVEWDHVPFRVTTELREWPAPAGGVRYAGVSAFGFGGTNFHAVLEDYQPGRHRDPGAARSFAGADLPRRVDTVTPTAPRAPLRGAAVVGGRDDTEVLAQLETLRERAAAGDPPPVRPPDPALAGAAVRVAIDFADAADLAAKAAKASQALRTGNAPLWKMLRAQGVFLGRGTPGKVAFLYTGQGSQYVNMLHELREREPIVAATMAEADRVMTPLLGRPLSEYVFAEHPDAGTTQRLARQLMQTEITQPAVLATDLALTRLLAAYGVRPDLVIGHSLGEYGALVAAGVLSFDAALEAVSARGRGMAGLAMADNGAMAAVTAPLDEIERVVTATDGYVVIANLNSTSQAVIGGATDAVNRAVDAFRAAGLSADRIPVSHAFHTAIVAPVSEPLTAVLRRLDVRPPALPIVSNVTGDFYPPAATPETIVELLGRQVASPVQFVSGLRTLYAAGARIFVEVGPKKALQGFTADVLGDDVLSLYTNHPKTGDIASFNQALCGLYAAGLGFGEIQPAAPVAAVATTTTSEISPATTGGTTMTTDRYTELGHLFADAIERGLRVYSGATSPAGGTPAPAGTDPVVVTGAALGLPGVPRVFDDENLARILAGQQFIDTIPHGLRRAMVDRHITRLVKPAAGDPTFVPIDSEADVIKLAGRGAHVDIVTEFGVDPAREAALDRGTKLAVGAGFDALRDAGIPLVMHYKTSTLGTRLPDRWGLPESLRDDTGVIFASAFPGLDNFARDLERYYTDRSRRDQLAALEAVRARIRGDEPAAAETDRRIRELRHLLDSDGYTFDRRFLFRILSMGHAQFAEIIGARGPNTQINAACASTTQAVALAEDWIRAGRCRRVVVISADDATTDTLLPWLGSGFLASGAAATDDVVEEAAMPFDRRRHGMIVGMGAAAFVVESAAAARERGLQPICEVLGAVTANSAFHGTRLDVDHIGQVMEQLIRQAEARGVDRHAIAPATAFVSHETYTPARGGSAAAEINALRRVFGADADAVVITNTKGFTGHAMGAGIEDVVAIKALETGLVPPVPNFKEPDPELGRLNLSTGGAYPVRYALRLAAGFGSQIAMSLLRWTPPADGQHRSPRELGYAYRITDPAAWQRWLAGLSGGATDLEVVQRRLRIADTAPAAAPAVVRPQPPAPVSVPEPAPIPPAAPVEPVTTSDEITEAVVGIVSQLTGYPSDLLDLDLDLEADLGVDTVKQAEVFAAVRERFGVAREDALRLRDFPTLTHVIGWVREKTAAAAPVAAAAAAAAPPPAEVSPFDGTTTAAPDEITEAVVGIVSRLTGYPSDLLDLDLDLEADLGVDTVKQAEVFAAVRERFGVARDDALRLRDFPTLTHVIGWVRERLDATPAVAPAELPAPATTGDLAPAPTVTGSLTATDRITRRVPVPALRPELAGCLPTGVVLDGGTRILVMPDSAGTGEALAAELREHGAEVLMLRPGEPDHGQDDFLAAGPVHGVYWLAGLDDEGPLDQLDADGWHAALQTRVRALHTTMRRCYEHSPFLVTGTRLGGYHGYHEAGATCPLGGAVTGFAKAYRRERPDALVKAVDFGTGPDPAALATRLIEETLGDPGCVEVGYADGHRWGVGLAERPFPAGDGALGPDQVFVITGAAGSIVSAITADLAAACRGTFHLLDLTPEPDPADADLRRYTENRDALKTELAARMREHGDRPTPARIERELAHLERRQAALTAIQAIERAGGTAHYHQVDLTDPDAVRRALTAVREQHDRVDVLLHAAGVEISHLLPDKEPNEFGLVLGVKADGLHAVLRALDGVPLGTVIAFSSIAGRFGNAGQTDYSAANDLQCKILSSLRRTRPDTRVCAVDWTAWGDIGMATRGSIPAMMAQAGVEMLPAEAGVAWIRRELATGVPDREVLVAGALGALAGEPHDSGGVDPAAWPSGGAFAGRVARFGLHDGLVVESTLDPVQVPFLDHHRIDGVPVLPGVMGIEAFAEAARLLVPGAHVTGAADVDFLAPVKFHRDEPRTLTVTALVRPDGAGLAAECRLTTERTLPGADRPQRTVHFTGTIRLAAEPPDAEQAPAAVPEPGDAATLTPADVYRLYFHGPAYQVVEAAWPVGDGAAARYAADLPAATGEPTLTAARLLELCFQTAGLVEAGHEGRLALPRHLDTLRLGAAPAERAGLLAVVAPDGTGGFDARVVDGDTVVLAVRGYRSVPLPDTPPEQVIAPIRSILRRG</sequence>
<proteinExistence type="predicted"/>
<dbReference type="CDD" id="cd08953">
    <property type="entry name" value="KR_2_SDR_x"/>
    <property type="match status" value="1"/>
</dbReference>
<dbReference type="InterPro" id="IPR016035">
    <property type="entry name" value="Acyl_Trfase/lysoPLipase"/>
</dbReference>
<dbReference type="InterPro" id="IPR014030">
    <property type="entry name" value="Ketoacyl_synth_N"/>
</dbReference>
<dbReference type="InterPro" id="IPR001227">
    <property type="entry name" value="Ac_transferase_dom_sf"/>
</dbReference>
<dbReference type="InterPro" id="IPR020807">
    <property type="entry name" value="PKS_DH"/>
</dbReference>
<dbReference type="Gene3D" id="3.10.129.110">
    <property type="entry name" value="Polyketide synthase dehydratase"/>
    <property type="match status" value="1"/>
</dbReference>
<dbReference type="PROSITE" id="PS52004">
    <property type="entry name" value="KS3_2"/>
    <property type="match status" value="2"/>
</dbReference>
<dbReference type="SMART" id="SM00822">
    <property type="entry name" value="PKS_KR"/>
    <property type="match status" value="1"/>
</dbReference>
<dbReference type="SMART" id="SM00826">
    <property type="entry name" value="PKS_DH"/>
    <property type="match status" value="1"/>
</dbReference>
<feature type="domain" description="Carrier" evidence="6">
    <location>
        <begin position="1588"/>
        <end position="1667"/>
    </location>
</feature>
<dbReference type="Proteomes" id="UP001240150">
    <property type="component" value="Chromosome"/>
</dbReference>
<dbReference type="SUPFAM" id="SSF55048">
    <property type="entry name" value="Probable ACP-binding domain of malonyl-CoA ACP transacylase"/>
    <property type="match status" value="1"/>
</dbReference>
<name>A0ABY8W4X7_9ACTN</name>
<dbReference type="InterPro" id="IPR032821">
    <property type="entry name" value="PKS_assoc"/>
</dbReference>
<feature type="domain" description="Carrier" evidence="6">
    <location>
        <begin position="1696"/>
        <end position="1775"/>
    </location>
</feature>
<feature type="domain" description="Ketosynthase family 3 (KS3)" evidence="7">
    <location>
        <begin position="998"/>
        <end position="1501"/>
    </location>
</feature>
<gene>
    <name evidence="9" type="ORF">ACTOB_004862</name>
</gene>
<evidence type="ECO:0000313" key="10">
    <source>
        <dbReference type="Proteomes" id="UP001240150"/>
    </source>
</evidence>
<dbReference type="PROSITE" id="PS52019">
    <property type="entry name" value="PKS_MFAS_DH"/>
    <property type="match status" value="1"/>
</dbReference>
<dbReference type="InterPro" id="IPR042104">
    <property type="entry name" value="PKS_dehydratase_sf"/>
</dbReference>
<dbReference type="Gene3D" id="3.40.366.10">
    <property type="entry name" value="Malonyl-Coenzyme A Acyl Carrier Protein, domain 2"/>
    <property type="match status" value="1"/>
</dbReference>
<feature type="domain" description="PKS/mFAS DH" evidence="8">
    <location>
        <begin position="2331"/>
        <end position="2611"/>
    </location>
</feature>
<evidence type="ECO:0000256" key="5">
    <source>
        <dbReference type="PROSITE-ProRule" id="PRU01363"/>
    </source>
</evidence>
<dbReference type="InterPro" id="IPR036736">
    <property type="entry name" value="ACP-like_sf"/>
</dbReference>
<evidence type="ECO:0000259" key="8">
    <source>
        <dbReference type="PROSITE" id="PS52019"/>
    </source>
</evidence>
<evidence type="ECO:0000259" key="7">
    <source>
        <dbReference type="PROSITE" id="PS52004"/>
    </source>
</evidence>
<dbReference type="Pfam" id="PF21089">
    <property type="entry name" value="PKS_DH_N"/>
    <property type="match status" value="1"/>
</dbReference>
<keyword evidence="4" id="KW-0012">Acyltransferase</keyword>
<dbReference type="SUPFAM" id="SSF47336">
    <property type="entry name" value="ACP-like"/>
    <property type="match status" value="2"/>
</dbReference>
<dbReference type="Pfam" id="PF00698">
    <property type="entry name" value="Acyl_transf_1"/>
    <property type="match status" value="1"/>
</dbReference>
<keyword evidence="10" id="KW-1185">Reference proteome</keyword>
<protein>
    <submittedName>
        <fullName evidence="9">SDR family NAD(P)-dependent oxidoreductase</fullName>
    </submittedName>
</protein>
<dbReference type="Pfam" id="PF00109">
    <property type="entry name" value="ketoacyl-synt"/>
    <property type="match status" value="3"/>
</dbReference>
<dbReference type="PANTHER" id="PTHR43775">
    <property type="entry name" value="FATTY ACID SYNTHASE"/>
    <property type="match status" value="1"/>
</dbReference>
<evidence type="ECO:0000259" key="6">
    <source>
        <dbReference type="PROSITE" id="PS50075"/>
    </source>
</evidence>
<dbReference type="InterPro" id="IPR049900">
    <property type="entry name" value="PKS_mFAS_DH"/>
</dbReference>
<evidence type="ECO:0000313" key="9">
    <source>
        <dbReference type="EMBL" id="WIM92904.1"/>
    </source>
</evidence>
<dbReference type="InterPro" id="IPR057326">
    <property type="entry name" value="KR_dom"/>
</dbReference>
<dbReference type="InterPro" id="IPR016039">
    <property type="entry name" value="Thiolase-like"/>
</dbReference>